<feature type="compositionally biased region" description="Low complexity" evidence="1">
    <location>
        <begin position="102"/>
        <end position="124"/>
    </location>
</feature>
<proteinExistence type="predicted"/>
<sequence length="263" mass="28776">MDGFPLTDYPQQPPFFTFKWVSKQYFSLCSSSTTWPSFPIRQTGRRLGICTQANHFHIRSHGHKSTSPTALLNRITQMVNTASITPATMPLAMSSNNNVNKINNVSSLESPSTTSSSPPSSSSLHNQTCPHKDDDIACECKTAANANNTPSAKSFPFPPQSSSSTKKSEHEDDAINPLASPPLAALTKTTSNTGSHKSKRFSALRRGLSRTTTSSKRQSKSVYESGSDSEGERQRQRIKRDEEGQLAGVALAYIMQYRRGVMG</sequence>
<comment type="caution">
    <text evidence="2">The sequence shown here is derived from an EMBL/GenBank/DDBJ whole genome shotgun (WGS) entry which is preliminary data.</text>
</comment>
<reference evidence="2 3" key="1">
    <citation type="submission" date="2024-04" db="EMBL/GenBank/DDBJ databases">
        <title>Phyllosticta paracitricarpa is synonymous to the EU quarantine fungus P. citricarpa based on phylogenomic analyses.</title>
        <authorList>
            <consortium name="Lawrence Berkeley National Laboratory"/>
            <person name="Van Ingen-Buijs V.A."/>
            <person name="Van Westerhoven A.C."/>
            <person name="Haridas S."/>
            <person name="Skiadas P."/>
            <person name="Martin F."/>
            <person name="Groenewald J.Z."/>
            <person name="Crous P.W."/>
            <person name="Seidl M.F."/>
        </authorList>
    </citation>
    <scope>NUCLEOTIDE SEQUENCE [LARGE SCALE GENOMIC DNA]</scope>
    <source>
        <strain evidence="2 3">CBS 123374</strain>
    </source>
</reference>
<evidence type="ECO:0000313" key="2">
    <source>
        <dbReference type="EMBL" id="KAK8224739.1"/>
    </source>
</evidence>
<feature type="compositionally biased region" description="Low complexity" evidence="1">
    <location>
        <begin position="150"/>
        <end position="165"/>
    </location>
</feature>
<evidence type="ECO:0000313" key="3">
    <source>
        <dbReference type="Proteomes" id="UP001492380"/>
    </source>
</evidence>
<accession>A0ABR1YBD2</accession>
<name>A0ABR1YBD2_9PEZI</name>
<gene>
    <name evidence="2" type="ORF">HDK90DRAFT_90275</name>
</gene>
<feature type="compositionally biased region" description="Basic and acidic residues" evidence="1">
    <location>
        <begin position="230"/>
        <end position="241"/>
    </location>
</feature>
<feature type="region of interest" description="Disordered" evidence="1">
    <location>
        <begin position="102"/>
        <end position="131"/>
    </location>
</feature>
<keyword evidence="3" id="KW-1185">Reference proteome</keyword>
<feature type="region of interest" description="Disordered" evidence="1">
    <location>
        <begin position="147"/>
        <end position="241"/>
    </location>
</feature>
<organism evidence="2 3">
    <name type="scientific">Phyllosticta capitalensis</name>
    <dbReference type="NCBI Taxonomy" id="121624"/>
    <lineage>
        <taxon>Eukaryota</taxon>
        <taxon>Fungi</taxon>
        <taxon>Dikarya</taxon>
        <taxon>Ascomycota</taxon>
        <taxon>Pezizomycotina</taxon>
        <taxon>Dothideomycetes</taxon>
        <taxon>Dothideomycetes incertae sedis</taxon>
        <taxon>Botryosphaeriales</taxon>
        <taxon>Phyllostictaceae</taxon>
        <taxon>Phyllosticta</taxon>
    </lineage>
</organism>
<evidence type="ECO:0000256" key="1">
    <source>
        <dbReference type="SAM" id="MobiDB-lite"/>
    </source>
</evidence>
<protein>
    <submittedName>
        <fullName evidence="2">Uncharacterized protein</fullName>
    </submittedName>
</protein>
<dbReference type="EMBL" id="JBBWRZ010000012">
    <property type="protein sequence ID" value="KAK8224739.1"/>
    <property type="molecule type" value="Genomic_DNA"/>
</dbReference>
<dbReference type="Proteomes" id="UP001492380">
    <property type="component" value="Unassembled WGS sequence"/>
</dbReference>